<dbReference type="PROSITE" id="PS51192">
    <property type="entry name" value="HELICASE_ATP_BIND_1"/>
    <property type="match status" value="1"/>
</dbReference>
<dbReference type="FunCoup" id="G4TDM6">
    <property type="interactions" value="682"/>
</dbReference>
<name>G4TDM6_SERID</name>
<dbReference type="InterPro" id="IPR049730">
    <property type="entry name" value="SNF2/RAD54-like_C"/>
</dbReference>
<feature type="domain" description="QLQ" evidence="15">
    <location>
        <begin position="112"/>
        <end position="147"/>
    </location>
</feature>
<sequence length="1354" mass="153110">MATTVRPPMAAGAGGYPMLTQGARNDPALANALQRLAVMQQSGIPTDDSNEEARNLKAFIQSYHARLQAQNATPQHSDAHPLTNGKPQMADSASQPPAGVPGTSPSPPIALSFTDTQFNTLKAQISAWKYVQRAAPVPDAIQQAARLNGEAAAPPGRMVEDPNNIEHDTSSLIFPFNAYVSPFEQSKQIQGQRSLMPTLYPQGLDILPMLAERRRFIDARIEQRLNELGQLSSTIGEGLEGPPVDDKSEALKKLAQRGIFPPTTASGKLRLLIEQKGLALRQKQRALRQTVVEKMLYGTALPTDRKEFRKIRKPTLRDARATEAAERRQRLERERQKRNNLSKVQRLGRGLAKFHSETEKEEQRRVERIAKERLRALKNDDEDTYLKLIDTAKDTRITQLLAQTDTYLDSLAQAVAEQQRSAGGRPMMAMAEYDQIDGPIDETAFGASKLEDADDKGKVDYYRVAHRINEKITTQPRILTGGTLKEYQLKGLQWMVSLYNNKLDGILADEMGLGKTIQTISLITYLIERKNEPGPYLVIVPLSTLTNWSLEFAKWAPSLTVISYKGLPNVRRNLQMQLRNQFHVLLTTYEYIIKDRPILCKWKWTHMIIDEGHRMKNTNSKLSQTLTQFYTSRHRLILTGTPLQNNLPELWALLNFVLPKVFNSIQSFDEWFNTPFANTGGGDKIELNEEESLLIIRRLHKVLRPFLLRRLKKDVEADLPDKSERVIKVRMSGLQSRLYYQMQNFGMIVSGAGNGKAQQIKGLQNVLMQYRKICQHPYLFDDVETSMANHGLGGMEQLIRVSGKMELCNRMLPKLFRSGHRVLMFFQMTKVMDIMEDYLRYRGWEFLRLDGSTKPEDRAELLAKFNAPNSPYNIFLLSTRAGGLGLNLQTADTVILYDSDWNPHADLQAQDRAHRIGQTKIVRIYRFVTEKSIEESMLARARNKLNIDEKVIQAGKFDNKSSAQEREAILRQLIEGDQDDAEESGILNDDEMNEILARNEEEADLFHQIDKDTARENEQRIANGGYRTDLISVEELPEIYRTEEAPRLLEEVQAVGRGHRKRNNVAYAENLTEADFIKQIDGYYTDEEPPPGTAPPPLALAGGRNAKPVESDSEPEAPKRNRVRNAPPGSAKRKRIGKAETPPELEEDEEVERPAPKRRKTGAPSAPKEPPLPPHVRERMREAFQACHRAVLDLRDDTGRLRCELFKELPDRDDYPDYYMHIQQPIAISTIRKRVSGTYYKSVAQFKADWHLMFNNARTYNTEGSIVYDDANEMQKVFDETLDRVTAGLDIPMTNSVNSTAVSGYATPVSTGNVPPPPGSGSSAAGLQDYSTPPRRTVKRAIVDSDDEDYNSSS</sequence>
<dbReference type="SMART" id="SM00297">
    <property type="entry name" value="BROMO"/>
    <property type="match status" value="1"/>
</dbReference>
<dbReference type="SMART" id="SM00490">
    <property type="entry name" value="HELICc"/>
    <property type="match status" value="1"/>
</dbReference>
<comment type="subcellular location">
    <subcellularLocation>
        <location evidence="1">Nucleus</location>
    </subcellularLocation>
</comment>
<dbReference type="GO" id="GO:0006338">
    <property type="term" value="P:chromatin remodeling"/>
    <property type="evidence" value="ECO:0007669"/>
    <property type="project" value="UniProtKB-ARBA"/>
</dbReference>
<dbReference type="Pfam" id="PF08880">
    <property type="entry name" value="QLQ"/>
    <property type="match status" value="1"/>
</dbReference>
<evidence type="ECO:0000259" key="14">
    <source>
        <dbReference type="PROSITE" id="PS51204"/>
    </source>
</evidence>
<feature type="region of interest" description="Disordered" evidence="10">
    <location>
        <begin position="317"/>
        <end position="343"/>
    </location>
</feature>
<dbReference type="OrthoDB" id="5857104at2759"/>
<dbReference type="OMA" id="VNYISHT"/>
<dbReference type="InterPro" id="IPR014978">
    <property type="entry name" value="Gln-Leu-Gln_QLQ"/>
</dbReference>
<evidence type="ECO:0000259" key="11">
    <source>
        <dbReference type="PROSITE" id="PS50014"/>
    </source>
</evidence>
<dbReference type="SMART" id="SM00951">
    <property type="entry name" value="QLQ"/>
    <property type="match status" value="1"/>
</dbReference>
<evidence type="ECO:0000256" key="6">
    <source>
        <dbReference type="ARBA" id="ARBA00023117"/>
    </source>
</evidence>
<dbReference type="SUPFAM" id="SSF47370">
    <property type="entry name" value="Bromodomain"/>
    <property type="match status" value="1"/>
</dbReference>
<feature type="region of interest" description="Disordered" evidence="10">
    <location>
        <begin position="1308"/>
        <end position="1354"/>
    </location>
</feature>
<dbReference type="EMBL" id="CAFZ01000054">
    <property type="protein sequence ID" value="CCA69410.1"/>
    <property type="molecule type" value="Genomic_DNA"/>
</dbReference>
<dbReference type="InterPro" id="IPR027417">
    <property type="entry name" value="P-loop_NTPase"/>
</dbReference>
<dbReference type="PANTHER" id="PTHR10799">
    <property type="entry name" value="SNF2/RAD54 HELICASE FAMILY"/>
    <property type="match status" value="1"/>
</dbReference>
<evidence type="ECO:0000256" key="8">
    <source>
        <dbReference type="ARBA" id="ARBA00023242"/>
    </source>
</evidence>
<dbReference type="SMART" id="SM00487">
    <property type="entry name" value="DEXDc"/>
    <property type="match status" value="1"/>
</dbReference>
<keyword evidence="17" id="KW-1185">Reference proteome</keyword>
<feature type="region of interest" description="Disordered" evidence="10">
    <location>
        <begin position="1083"/>
        <end position="1174"/>
    </location>
</feature>
<dbReference type="GO" id="GO:0005634">
    <property type="term" value="C:nucleus"/>
    <property type="evidence" value="ECO:0007669"/>
    <property type="project" value="UniProtKB-SubCell"/>
</dbReference>
<dbReference type="GO" id="GO:0016787">
    <property type="term" value="F:hydrolase activity"/>
    <property type="evidence" value="ECO:0007669"/>
    <property type="project" value="UniProtKB-KW"/>
</dbReference>
<dbReference type="Gene3D" id="1.20.5.170">
    <property type="match status" value="1"/>
</dbReference>
<organism evidence="16 17">
    <name type="scientific">Serendipita indica (strain DSM 11827)</name>
    <name type="common">Root endophyte fungus</name>
    <name type="synonym">Piriformospora indica</name>
    <dbReference type="NCBI Taxonomy" id="1109443"/>
    <lineage>
        <taxon>Eukaryota</taxon>
        <taxon>Fungi</taxon>
        <taxon>Dikarya</taxon>
        <taxon>Basidiomycota</taxon>
        <taxon>Agaricomycotina</taxon>
        <taxon>Agaricomycetes</taxon>
        <taxon>Sebacinales</taxon>
        <taxon>Serendipitaceae</taxon>
        <taxon>Serendipita</taxon>
    </lineage>
</organism>
<dbReference type="CDD" id="cd18793">
    <property type="entry name" value="SF2_C_SNF"/>
    <property type="match status" value="1"/>
</dbReference>
<dbReference type="SUPFAM" id="SSF52540">
    <property type="entry name" value="P-loop containing nucleoside triphosphate hydrolases"/>
    <property type="match status" value="2"/>
</dbReference>
<keyword evidence="3" id="KW-0378">Hydrolase</keyword>
<dbReference type="InterPro" id="IPR014012">
    <property type="entry name" value="HSA_dom"/>
</dbReference>
<dbReference type="InterPro" id="IPR001487">
    <property type="entry name" value="Bromodomain"/>
</dbReference>
<dbReference type="Pfam" id="PF00176">
    <property type="entry name" value="SNF2-rel_dom"/>
    <property type="match status" value="1"/>
</dbReference>
<dbReference type="GO" id="GO:0005524">
    <property type="term" value="F:ATP binding"/>
    <property type="evidence" value="ECO:0007669"/>
    <property type="project" value="InterPro"/>
</dbReference>
<dbReference type="Pfam" id="PF07529">
    <property type="entry name" value="HSA"/>
    <property type="match status" value="1"/>
</dbReference>
<dbReference type="InterPro" id="IPR038718">
    <property type="entry name" value="SNF2-like_sf"/>
</dbReference>
<keyword evidence="5" id="KW-0805">Transcription regulation</keyword>
<evidence type="ECO:0000259" key="15">
    <source>
        <dbReference type="PROSITE" id="PS51666"/>
    </source>
</evidence>
<accession>G4TDM6</accession>
<dbReference type="InterPro" id="IPR001650">
    <property type="entry name" value="Helicase_C-like"/>
</dbReference>
<dbReference type="eggNOG" id="KOG0386">
    <property type="taxonomic scope" value="Eukaryota"/>
</dbReference>
<keyword evidence="8" id="KW-0539">Nucleus</keyword>
<evidence type="ECO:0000256" key="3">
    <source>
        <dbReference type="ARBA" id="ARBA00022801"/>
    </source>
</evidence>
<dbReference type="Gene3D" id="3.40.50.300">
    <property type="entry name" value="P-loop containing nucleotide triphosphate hydrolases"/>
    <property type="match status" value="1"/>
</dbReference>
<dbReference type="InterPro" id="IPR029295">
    <property type="entry name" value="SnAC"/>
</dbReference>
<dbReference type="PROSITE" id="PS51204">
    <property type="entry name" value="HSA"/>
    <property type="match status" value="1"/>
</dbReference>
<dbReference type="Pfam" id="PF00439">
    <property type="entry name" value="Bromodomain"/>
    <property type="match status" value="1"/>
</dbReference>
<dbReference type="GO" id="GO:0042393">
    <property type="term" value="F:histone binding"/>
    <property type="evidence" value="ECO:0007669"/>
    <property type="project" value="InterPro"/>
</dbReference>
<dbReference type="FunFam" id="3.40.50.10810:FF:000008">
    <property type="entry name" value="Chromatin structure-remodeling complex subunit snf21"/>
    <property type="match status" value="1"/>
</dbReference>
<dbReference type="Pfam" id="PF14619">
    <property type="entry name" value="SnAC"/>
    <property type="match status" value="1"/>
</dbReference>
<feature type="domain" description="Bromo" evidence="11">
    <location>
        <begin position="1198"/>
        <end position="1268"/>
    </location>
</feature>
<evidence type="ECO:0000259" key="13">
    <source>
        <dbReference type="PROSITE" id="PS51194"/>
    </source>
</evidence>
<dbReference type="PRINTS" id="PR00503">
    <property type="entry name" value="BROMODOMAIN"/>
</dbReference>
<evidence type="ECO:0000256" key="4">
    <source>
        <dbReference type="ARBA" id="ARBA00022840"/>
    </source>
</evidence>
<dbReference type="InterPro" id="IPR014001">
    <property type="entry name" value="Helicase_ATP-bd"/>
</dbReference>
<evidence type="ECO:0000259" key="12">
    <source>
        <dbReference type="PROSITE" id="PS51192"/>
    </source>
</evidence>
<evidence type="ECO:0000256" key="7">
    <source>
        <dbReference type="ARBA" id="ARBA00023163"/>
    </source>
</evidence>
<keyword evidence="6 9" id="KW-0103">Bromodomain</keyword>
<evidence type="ECO:0000256" key="5">
    <source>
        <dbReference type="ARBA" id="ARBA00023015"/>
    </source>
</evidence>
<dbReference type="InterPro" id="IPR000330">
    <property type="entry name" value="SNF2_N"/>
</dbReference>
<evidence type="ECO:0000313" key="17">
    <source>
        <dbReference type="Proteomes" id="UP000007148"/>
    </source>
</evidence>
<dbReference type="InParanoid" id="G4TDM6"/>
<feature type="compositionally biased region" description="Acidic residues" evidence="10">
    <location>
        <begin position="1344"/>
        <end position="1354"/>
    </location>
</feature>
<comment type="caution">
    <text evidence="16">The sequence shown here is derived from an EMBL/GenBank/DDBJ whole genome shotgun (WGS) entry which is preliminary data.</text>
</comment>
<keyword evidence="2" id="KW-0547">Nucleotide-binding</keyword>
<dbReference type="SMART" id="SM01314">
    <property type="entry name" value="SnAC"/>
    <property type="match status" value="1"/>
</dbReference>
<feature type="domain" description="Helicase C-terminal" evidence="13">
    <location>
        <begin position="807"/>
        <end position="969"/>
    </location>
</feature>
<feature type="domain" description="HSA" evidence="14">
    <location>
        <begin position="304"/>
        <end position="379"/>
    </location>
</feature>
<dbReference type="InterPro" id="IPR036427">
    <property type="entry name" value="Bromodomain-like_sf"/>
</dbReference>
<feature type="region of interest" description="Disordered" evidence="10">
    <location>
        <begin position="69"/>
        <end position="111"/>
    </location>
</feature>
<evidence type="ECO:0000256" key="10">
    <source>
        <dbReference type="SAM" id="MobiDB-lite"/>
    </source>
</evidence>
<dbReference type="CDD" id="cd17996">
    <property type="entry name" value="DEXHc_SMARCA2_SMARCA4"/>
    <property type="match status" value="1"/>
</dbReference>
<feature type="compositionally biased region" description="Basic and acidic residues" evidence="10">
    <location>
        <begin position="317"/>
        <end position="337"/>
    </location>
</feature>
<gene>
    <name evidence="16" type="ORF">PIIN_03310</name>
</gene>
<feature type="domain" description="Helicase ATP-binding" evidence="12">
    <location>
        <begin position="496"/>
        <end position="660"/>
    </location>
</feature>
<evidence type="ECO:0000313" key="16">
    <source>
        <dbReference type="EMBL" id="CCA69410.1"/>
    </source>
</evidence>
<dbReference type="Proteomes" id="UP000007148">
    <property type="component" value="Unassembled WGS sequence"/>
</dbReference>
<evidence type="ECO:0000256" key="2">
    <source>
        <dbReference type="ARBA" id="ARBA00022741"/>
    </source>
</evidence>
<dbReference type="PROSITE" id="PS51666">
    <property type="entry name" value="QLQ"/>
    <property type="match status" value="1"/>
</dbReference>
<reference evidence="16 17" key="1">
    <citation type="journal article" date="2011" name="PLoS Pathog.">
        <title>Endophytic Life Strategies Decoded by Genome and Transcriptome Analyses of the Mutualistic Root Symbiont Piriformospora indica.</title>
        <authorList>
            <person name="Zuccaro A."/>
            <person name="Lahrmann U."/>
            <person name="Guldener U."/>
            <person name="Langen G."/>
            <person name="Pfiffi S."/>
            <person name="Biedenkopf D."/>
            <person name="Wong P."/>
            <person name="Samans B."/>
            <person name="Grimm C."/>
            <person name="Basiewicz M."/>
            <person name="Murat C."/>
            <person name="Martin F."/>
            <person name="Kogel K.H."/>
        </authorList>
    </citation>
    <scope>NUCLEOTIDE SEQUENCE [LARGE SCALE GENOMIC DNA]</scope>
    <source>
        <strain evidence="16 17">DSM 11827</strain>
    </source>
</reference>
<keyword evidence="7" id="KW-0804">Transcription</keyword>
<dbReference type="Gene3D" id="3.40.50.10810">
    <property type="entry name" value="Tandem AAA-ATPase domain"/>
    <property type="match status" value="1"/>
</dbReference>
<dbReference type="PROSITE" id="PS50014">
    <property type="entry name" value="BROMODOMAIN_2"/>
    <property type="match status" value="1"/>
</dbReference>
<dbReference type="Pfam" id="PF00271">
    <property type="entry name" value="Helicase_C"/>
    <property type="match status" value="1"/>
</dbReference>
<dbReference type="STRING" id="1109443.G4TDM6"/>
<protein>
    <submittedName>
        <fullName evidence="16">Probable SNF2-component of SWI/SNF global transcription activator complex</fullName>
    </submittedName>
</protein>
<keyword evidence="4" id="KW-0067">ATP-binding</keyword>
<evidence type="ECO:0000256" key="1">
    <source>
        <dbReference type="ARBA" id="ARBA00004123"/>
    </source>
</evidence>
<dbReference type="Gene3D" id="1.20.920.10">
    <property type="entry name" value="Bromodomain-like"/>
    <property type="match status" value="1"/>
</dbReference>
<evidence type="ECO:0000256" key="9">
    <source>
        <dbReference type="PROSITE-ProRule" id="PRU00035"/>
    </source>
</evidence>
<dbReference type="HOGENOM" id="CLU_000315_15_3_1"/>
<dbReference type="GO" id="GO:0006355">
    <property type="term" value="P:regulation of DNA-templated transcription"/>
    <property type="evidence" value="ECO:0007669"/>
    <property type="project" value="InterPro"/>
</dbReference>
<dbReference type="PROSITE" id="PS51194">
    <property type="entry name" value="HELICASE_CTER"/>
    <property type="match status" value="1"/>
</dbReference>
<proteinExistence type="predicted"/>